<evidence type="ECO:0000313" key="2">
    <source>
        <dbReference type="EMBL" id="QIG43583.1"/>
    </source>
</evidence>
<reference evidence="2 3" key="1">
    <citation type="submission" date="2020-02" db="EMBL/GenBank/DDBJ databases">
        <title>Full genome sequence of Nocardioides sp. R-3366.</title>
        <authorList>
            <person name="Im W.-T."/>
        </authorList>
    </citation>
    <scope>NUCLEOTIDE SEQUENCE [LARGE SCALE GENOMIC DNA]</scope>
    <source>
        <strain evidence="2 3">R-3366</strain>
    </source>
</reference>
<dbReference type="Proteomes" id="UP000502996">
    <property type="component" value="Chromosome"/>
</dbReference>
<accession>A0A6G6WEK0</accession>
<keyword evidence="3" id="KW-1185">Reference proteome</keyword>
<proteinExistence type="predicted"/>
<feature type="compositionally biased region" description="Acidic residues" evidence="1">
    <location>
        <begin position="21"/>
        <end position="33"/>
    </location>
</feature>
<dbReference type="RefSeq" id="WP_165233371.1">
    <property type="nucleotide sequence ID" value="NZ_CP049257.1"/>
</dbReference>
<protein>
    <submittedName>
        <fullName evidence="2">Uncharacterized protein</fullName>
    </submittedName>
</protein>
<feature type="region of interest" description="Disordered" evidence="1">
    <location>
        <begin position="1"/>
        <end position="68"/>
    </location>
</feature>
<dbReference type="KEGG" id="nano:G5V58_13175"/>
<dbReference type="EMBL" id="CP049257">
    <property type="protein sequence ID" value="QIG43583.1"/>
    <property type="molecule type" value="Genomic_DNA"/>
</dbReference>
<feature type="compositionally biased region" description="Basic and acidic residues" evidence="1">
    <location>
        <begin position="8"/>
        <end position="20"/>
    </location>
</feature>
<name>A0A6G6WEK0_9ACTN</name>
<dbReference type="AlphaFoldDB" id="A0A6G6WEK0"/>
<evidence type="ECO:0000256" key="1">
    <source>
        <dbReference type="SAM" id="MobiDB-lite"/>
    </source>
</evidence>
<sequence length="68" mass="7369">MSETPEEQTERERIDRRAELLPEEEAAGSDDPEAQAAAILAESDERVADSSGTRAESVQTPGEDDAHD</sequence>
<gene>
    <name evidence="2" type="ORF">G5V58_13175</name>
</gene>
<evidence type="ECO:0000313" key="3">
    <source>
        <dbReference type="Proteomes" id="UP000502996"/>
    </source>
</evidence>
<organism evidence="2 3">
    <name type="scientific">Nocardioides anomalus</name>
    <dbReference type="NCBI Taxonomy" id="2712223"/>
    <lineage>
        <taxon>Bacteria</taxon>
        <taxon>Bacillati</taxon>
        <taxon>Actinomycetota</taxon>
        <taxon>Actinomycetes</taxon>
        <taxon>Propionibacteriales</taxon>
        <taxon>Nocardioidaceae</taxon>
        <taxon>Nocardioides</taxon>
    </lineage>
</organism>
<feature type="compositionally biased region" description="Polar residues" evidence="1">
    <location>
        <begin position="50"/>
        <end position="60"/>
    </location>
</feature>